<gene>
    <name evidence="14" type="ORF">GCM10022286_26860</name>
</gene>
<evidence type="ECO:0000259" key="13">
    <source>
        <dbReference type="Pfam" id="PF17820"/>
    </source>
</evidence>
<dbReference type="GO" id="GO:0006508">
    <property type="term" value="P:proteolysis"/>
    <property type="evidence" value="ECO:0007669"/>
    <property type="project" value="UniProtKB-KW"/>
</dbReference>
<accession>A0ABP7ZMN8</accession>
<comment type="similarity">
    <text evidence="3">Belongs to the peptidase M50B family.</text>
</comment>
<dbReference type="InterPro" id="IPR041489">
    <property type="entry name" value="PDZ_6"/>
</dbReference>
<keyword evidence="7" id="KW-0862">Zinc</keyword>
<comment type="subcellular location">
    <subcellularLocation>
        <location evidence="2">Membrane</location>
        <topology evidence="2">Multi-pass membrane protein</topology>
    </subcellularLocation>
</comment>
<dbReference type="InterPro" id="IPR008915">
    <property type="entry name" value="Peptidase_M50"/>
</dbReference>
<evidence type="ECO:0000256" key="10">
    <source>
        <dbReference type="ARBA" id="ARBA00023136"/>
    </source>
</evidence>
<dbReference type="EMBL" id="BAABBV010000002">
    <property type="protein sequence ID" value="GAA4164722.1"/>
    <property type="molecule type" value="Genomic_DNA"/>
</dbReference>
<dbReference type="InterPro" id="IPR004387">
    <property type="entry name" value="Pept_M50_Zn"/>
</dbReference>
<proteinExistence type="inferred from homology"/>
<feature type="transmembrane region" description="Helical" evidence="11">
    <location>
        <begin position="358"/>
        <end position="379"/>
    </location>
</feature>
<reference evidence="14" key="2">
    <citation type="submission" date="2023-12" db="EMBL/GenBank/DDBJ databases">
        <authorList>
            <person name="Sun Q."/>
            <person name="Inoue M."/>
        </authorList>
    </citation>
    <scope>NUCLEOTIDE SEQUENCE</scope>
    <source>
        <strain evidence="14">JCM 17590</strain>
    </source>
</reference>
<evidence type="ECO:0000256" key="9">
    <source>
        <dbReference type="ARBA" id="ARBA00023049"/>
    </source>
</evidence>
<dbReference type="CDD" id="cd06163">
    <property type="entry name" value="S2P-M50_PDZ_RseP-like"/>
    <property type="match status" value="1"/>
</dbReference>
<evidence type="ECO:0000313" key="15">
    <source>
        <dbReference type="Proteomes" id="UP001415169"/>
    </source>
</evidence>
<evidence type="ECO:0000259" key="12">
    <source>
        <dbReference type="Pfam" id="PF02163"/>
    </source>
</evidence>
<dbReference type="Proteomes" id="UP001415169">
    <property type="component" value="Unassembled WGS sequence"/>
</dbReference>
<dbReference type="PANTHER" id="PTHR42837">
    <property type="entry name" value="REGULATOR OF SIGMA-E PROTEASE RSEP"/>
    <property type="match status" value="1"/>
</dbReference>
<evidence type="ECO:0000256" key="1">
    <source>
        <dbReference type="ARBA" id="ARBA00001947"/>
    </source>
</evidence>
<dbReference type="Pfam" id="PF02163">
    <property type="entry name" value="Peptidase_M50"/>
    <property type="match status" value="1"/>
</dbReference>
<evidence type="ECO:0000256" key="3">
    <source>
        <dbReference type="ARBA" id="ARBA00007931"/>
    </source>
</evidence>
<keyword evidence="5 11" id="KW-0812">Transmembrane</keyword>
<evidence type="ECO:0000256" key="7">
    <source>
        <dbReference type="ARBA" id="ARBA00022833"/>
    </source>
</evidence>
<evidence type="ECO:0000313" key="14">
    <source>
        <dbReference type="EMBL" id="GAA4164722.1"/>
    </source>
</evidence>
<evidence type="ECO:0000256" key="2">
    <source>
        <dbReference type="ARBA" id="ARBA00004141"/>
    </source>
</evidence>
<keyword evidence="8 11" id="KW-1133">Transmembrane helix</keyword>
<sequence>MRQLPRRFSYIRRVESVLLFLLGIVVIVVGIGVSIGLHELGHLTAAKIFGVKVTQYMIGFGNTLWSRKKGETEYGVKSLPIGGYIAMIGMFPPGPDGEQPRRGRLAQLIDSARQSSAETVPQGEEHRAFYAAAPWKRIIIMFAGPFANLVIAIVVIGIITVGVGVPSSIPVVDSVSQCLKPATSTSTTCTDDDPVAPAALAGLKAGDRIVSVDGHAIGNDFEKASNLIGDAAGKQISVVVRRDGHDVTLSMKPVLSSKTITDDQGHEKTVQAGVVGFAFAQGYVRQPVSSVPSAVGTQLSQTTGVFLNLPNRMVQVWNAAFGTQARDANGPVGLIGVGRLAGDIASNTTTPLIARLEWLLSIIAALNISLFVFNLVPLLPLDGGHILGALWEQGKRWFFAIFRRGRKPKHVDMARLLPLTFGVVSVLIAMELLLAYADLVKPISAG</sequence>
<keyword evidence="6" id="KW-0378">Hydrolase</keyword>
<keyword evidence="15" id="KW-1185">Reference proteome</keyword>
<feature type="domain" description="Peptidase M50" evidence="12">
    <location>
        <begin position="27"/>
        <end position="393"/>
    </location>
</feature>
<dbReference type="GO" id="GO:0008233">
    <property type="term" value="F:peptidase activity"/>
    <property type="evidence" value="ECO:0007669"/>
    <property type="project" value="UniProtKB-KW"/>
</dbReference>
<keyword evidence="9" id="KW-0482">Metalloprotease</keyword>
<dbReference type="CDD" id="cd05709">
    <property type="entry name" value="S2P-M50"/>
    <property type="match status" value="1"/>
</dbReference>
<reference evidence="14" key="1">
    <citation type="journal article" date="2014" name="Int. J. Syst. Evol. Microbiol.">
        <title>Complete genome of a new Firmicutes species belonging to the dominant human colonic microbiota ('Ruminococcus bicirculans') reveals two chromosomes and a selective capacity to utilize plant glucans.</title>
        <authorList>
            <consortium name="NISC Comparative Sequencing Program"/>
            <person name="Wegmann U."/>
            <person name="Louis P."/>
            <person name="Goesmann A."/>
            <person name="Henrissat B."/>
            <person name="Duncan S.H."/>
            <person name="Flint H.J."/>
        </authorList>
    </citation>
    <scope>NUCLEOTIDE SEQUENCE</scope>
    <source>
        <strain evidence="14">JCM 17590</strain>
    </source>
</reference>
<comment type="cofactor">
    <cofactor evidence="1">
        <name>Zn(2+)</name>
        <dbReference type="ChEBI" id="CHEBI:29105"/>
    </cofactor>
</comment>
<feature type="transmembrane region" description="Helical" evidence="11">
    <location>
        <begin position="16"/>
        <end position="37"/>
    </location>
</feature>
<dbReference type="Gene3D" id="2.30.42.10">
    <property type="match status" value="1"/>
</dbReference>
<feature type="transmembrane region" description="Helical" evidence="11">
    <location>
        <begin position="416"/>
        <end position="437"/>
    </location>
</feature>
<evidence type="ECO:0000256" key="8">
    <source>
        <dbReference type="ARBA" id="ARBA00022989"/>
    </source>
</evidence>
<evidence type="ECO:0000256" key="5">
    <source>
        <dbReference type="ARBA" id="ARBA00022692"/>
    </source>
</evidence>
<keyword evidence="10 11" id="KW-0472">Membrane</keyword>
<name>A0ABP7ZMN8_9MICO</name>
<dbReference type="Pfam" id="PF17820">
    <property type="entry name" value="PDZ_6"/>
    <property type="match status" value="1"/>
</dbReference>
<keyword evidence="4 14" id="KW-0645">Protease</keyword>
<evidence type="ECO:0000256" key="11">
    <source>
        <dbReference type="SAM" id="Phobius"/>
    </source>
</evidence>
<evidence type="ECO:0000256" key="6">
    <source>
        <dbReference type="ARBA" id="ARBA00022801"/>
    </source>
</evidence>
<dbReference type="InterPro" id="IPR036034">
    <property type="entry name" value="PDZ_sf"/>
</dbReference>
<evidence type="ECO:0000256" key="4">
    <source>
        <dbReference type="ARBA" id="ARBA00022670"/>
    </source>
</evidence>
<dbReference type="SUPFAM" id="SSF50156">
    <property type="entry name" value="PDZ domain-like"/>
    <property type="match status" value="1"/>
</dbReference>
<organism evidence="14 15">
    <name type="scientific">Gryllotalpicola daejeonensis</name>
    <dbReference type="NCBI Taxonomy" id="993087"/>
    <lineage>
        <taxon>Bacteria</taxon>
        <taxon>Bacillati</taxon>
        <taxon>Actinomycetota</taxon>
        <taxon>Actinomycetes</taxon>
        <taxon>Micrococcales</taxon>
        <taxon>Microbacteriaceae</taxon>
        <taxon>Gryllotalpicola</taxon>
    </lineage>
</organism>
<comment type="caution">
    <text evidence="14">The sequence shown here is derived from an EMBL/GenBank/DDBJ whole genome shotgun (WGS) entry which is preliminary data.</text>
</comment>
<protein>
    <submittedName>
        <fullName evidence="14">Site-2 protease family protein</fullName>
    </submittedName>
</protein>
<dbReference type="PANTHER" id="PTHR42837:SF2">
    <property type="entry name" value="MEMBRANE METALLOPROTEASE ARASP2, CHLOROPLASTIC-RELATED"/>
    <property type="match status" value="1"/>
</dbReference>
<feature type="transmembrane region" description="Helical" evidence="11">
    <location>
        <begin position="146"/>
        <end position="165"/>
    </location>
</feature>
<feature type="domain" description="PDZ" evidence="13">
    <location>
        <begin position="196"/>
        <end position="242"/>
    </location>
</feature>